<comment type="caution">
    <text evidence="2">The sequence shown here is derived from an EMBL/GenBank/DDBJ whole genome shotgun (WGS) entry which is preliminary data.</text>
</comment>
<dbReference type="SUPFAM" id="SSF49879">
    <property type="entry name" value="SMAD/FHA domain"/>
    <property type="match status" value="1"/>
</dbReference>
<name>A0ABP0H876_9DINO</name>
<evidence type="ECO:0000313" key="3">
    <source>
        <dbReference type="Proteomes" id="UP001642484"/>
    </source>
</evidence>
<dbReference type="PROSITE" id="PS50006">
    <property type="entry name" value="FHA_DOMAIN"/>
    <property type="match status" value="1"/>
</dbReference>
<protein>
    <recommendedName>
        <fullName evidence="1">FHA domain-containing protein</fullName>
    </recommendedName>
</protein>
<organism evidence="2 3">
    <name type="scientific">Durusdinium trenchii</name>
    <dbReference type="NCBI Taxonomy" id="1381693"/>
    <lineage>
        <taxon>Eukaryota</taxon>
        <taxon>Sar</taxon>
        <taxon>Alveolata</taxon>
        <taxon>Dinophyceae</taxon>
        <taxon>Suessiales</taxon>
        <taxon>Symbiodiniaceae</taxon>
        <taxon>Durusdinium</taxon>
    </lineage>
</organism>
<evidence type="ECO:0000259" key="1">
    <source>
        <dbReference type="PROSITE" id="PS50006"/>
    </source>
</evidence>
<dbReference type="InterPro" id="IPR008984">
    <property type="entry name" value="SMAD_FHA_dom_sf"/>
</dbReference>
<dbReference type="Proteomes" id="UP001642484">
    <property type="component" value="Unassembled WGS sequence"/>
</dbReference>
<dbReference type="Pfam" id="PF00498">
    <property type="entry name" value="FHA"/>
    <property type="match status" value="1"/>
</dbReference>
<proteinExistence type="predicted"/>
<evidence type="ECO:0000313" key="2">
    <source>
        <dbReference type="EMBL" id="CAK8985883.1"/>
    </source>
</evidence>
<keyword evidence="3" id="KW-1185">Reference proteome</keyword>
<accession>A0ABP0H876</accession>
<sequence>MPPQELPSPARRTRKPRPLLSWEGRVGKWRDAKAVEVLAVVWAKFRLRVHGYTTRRACHALRKELAADLAEEAGSFEPVIVEEAPGRLAAAICLRGRNIPTLAEKYQKRKLGKALARFATVSWVETIDTTSKSYLQRLHASVNPRLLEANTATVSLPCTWFFAGANRPSSRGMVCTPGTHWHDFARTFGEVNEVRVTWQTEDSENVTLLIHFTTPKSAAALYEVLAFRCLRNPLCGRIHSLSPLKLAFGRYEKLLESQLTPNTSQANEAVLPSKPPHAAPGPVFELRLASPKSDVVPRLCLAPWHPKLLIGRAKESTLQLKSSCISTHHAELRLAFMDQAYRLCISDFSTNGTYINNERMEKGVEKTLKEGDVVSFSPVHDASKRFASLPSYVVKRFDHLSNLEEAHDSQGVECREFQVPCSPKLPRLPRNPD</sequence>
<dbReference type="EMBL" id="CAXAMN010000015">
    <property type="protein sequence ID" value="CAK8985883.1"/>
    <property type="molecule type" value="Genomic_DNA"/>
</dbReference>
<feature type="domain" description="FHA" evidence="1">
    <location>
        <begin position="308"/>
        <end position="360"/>
    </location>
</feature>
<dbReference type="SMART" id="SM00240">
    <property type="entry name" value="FHA"/>
    <property type="match status" value="1"/>
</dbReference>
<dbReference type="Gene3D" id="2.60.200.20">
    <property type="match status" value="1"/>
</dbReference>
<reference evidence="2 3" key="1">
    <citation type="submission" date="2024-02" db="EMBL/GenBank/DDBJ databases">
        <authorList>
            <person name="Chen Y."/>
            <person name="Shah S."/>
            <person name="Dougan E. K."/>
            <person name="Thang M."/>
            <person name="Chan C."/>
        </authorList>
    </citation>
    <scope>NUCLEOTIDE SEQUENCE [LARGE SCALE GENOMIC DNA]</scope>
</reference>
<dbReference type="InterPro" id="IPR000253">
    <property type="entry name" value="FHA_dom"/>
</dbReference>
<gene>
    <name evidence="2" type="ORF">CCMP2556_LOCUS310</name>
</gene>